<dbReference type="Proteomes" id="UP001295794">
    <property type="component" value="Unassembled WGS sequence"/>
</dbReference>
<organism evidence="1 2">
    <name type="scientific">Mycena citricolor</name>
    <dbReference type="NCBI Taxonomy" id="2018698"/>
    <lineage>
        <taxon>Eukaryota</taxon>
        <taxon>Fungi</taxon>
        <taxon>Dikarya</taxon>
        <taxon>Basidiomycota</taxon>
        <taxon>Agaricomycotina</taxon>
        <taxon>Agaricomycetes</taxon>
        <taxon>Agaricomycetidae</taxon>
        <taxon>Agaricales</taxon>
        <taxon>Marasmiineae</taxon>
        <taxon>Mycenaceae</taxon>
        <taxon>Mycena</taxon>
    </lineage>
</organism>
<evidence type="ECO:0000313" key="1">
    <source>
        <dbReference type="EMBL" id="CAK5276162.1"/>
    </source>
</evidence>
<keyword evidence="2" id="KW-1185">Reference proteome</keyword>
<gene>
    <name evidence="1" type="ORF">MYCIT1_LOCUS24278</name>
</gene>
<protein>
    <submittedName>
        <fullName evidence="1">Uncharacterized protein</fullName>
    </submittedName>
</protein>
<dbReference type="AlphaFoldDB" id="A0AAD2K325"/>
<evidence type="ECO:0000313" key="2">
    <source>
        <dbReference type="Proteomes" id="UP001295794"/>
    </source>
</evidence>
<name>A0AAD2K325_9AGAR</name>
<dbReference type="EMBL" id="CAVNYO010000405">
    <property type="protein sequence ID" value="CAK5276162.1"/>
    <property type="molecule type" value="Genomic_DNA"/>
</dbReference>
<accession>A0AAD2K325</accession>
<sequence>MLRQLSLACVRQRLVLARTSNRRVYIYSRSTSNVPIEWTVIGQTGSRRHSSVSGTAGGRRGMEQLAANTSPWMGTGCALVCGVLVEVTAKMCVGGTRAIPLSGCGICRMTEVTGSSAPAVVIAQSMDCTAFSPACRSFGFCAARSYKNSRVTSVALGSSASRARRQSSWCSMMSGYGSCRLREETYAARDCRVIAMASRRGFVTSWSRGPNFIHAGH</sequence>
<proteinExistence type="predicted"/>
<comment type="caution">
    <text evidence="1">The sequence shown here is derived from an EMBL/GenBank/DDBJ whole genome shotgun (WGS) entry which is preliminary data.</text>
</comment>
<reference evidence="1" key="1">
    <citation type="submission" date="2023-11" db="EMBL/GenBank/DDBJ databases">
        <authorList>
            <person name="De Vega J J."/>
            <person name="De Vega J J."/>
        </authorList>
    </citation>
    <scope>NUCLEOTIDE SEQUENCE</scope>
</reference>